<evidence type="ECO:0000256" key="1">
    <source>
        <dbReference type="SAM" id="SignalP"/>
    </source>
</evidence>
<comment type="caution">
    <text evidence="2">The sequence shown here is derived from an EMBL/GenBank/DDBJ whole genome shotgun (WGS) entry which is preliminary data.</text>
</comment>
<protein>
    <submittedName>
        <fullName evidence="2">Uncharacterized protein</fullName>
    </submittedName>
</protein>
<feature type="signal peptide" evidence="1">
    <location>
        <begin position="1"/>
        <end position="17"/>
    </location>
</feature>
<proteinExistence type="predicted"/>
<reference evidence="2 3" key="1">
    <citation type="submission" date="2016-01" db="EMBL/GenBank/DDBJ databases">
        <title>Whole genome sequencing of Myroides marinus L41.</title>
        <authorList>
            <person name="Hong K.W."/>
        </authorList>
    </citation>
    <scope>NUCLEOTIDE SEQUENCE [LARGE SCALE GENOMIC DNA]</scope>
    <source>
        <strain evidence="2 3">L41</strain>
    </source>
</reference>
<gene>
    <name evidence="2" type="ORF">AV926_13435</name>
</gene>
<sequence length="157" mass="18299">MRAFLFLLLLTSLTLSAQTKVDTNLAYKKRTLNERNIARINYDTSNNKSYQLLIKEKELKQDIIKFFAPHLMISSLSKDIIVITEYNHEYYFLFKTPSYNIVSLAHLVYIPRINVEFLIISNNHCMTPSNSKLCYPKNDGVNCIDRQLNCAKINTKK</sequence>
<dbReference type="Proteomes" id="UP000076630">
    <property type="component" value="Unassembled WGS sequence"/>
</dbReference>
<organism evidence="2 3">
    <name type="scientific">Myroides marinus</name>
    <dbReference type="NCBI Taxonomy" id="703342"/>
    <lineage>
        <taxon>Bacteria</taxon>
        <taxon>Pseudomonadati</taxon>
        <taxon>Bacteroidota</taxon>
        <taxon>Flavobacteriia</taxon>
        <taxon>Flavobacteriales</taxon>
        <taxon>Flavobacteriaceae</taxon>
        <taxon>Myroides</taxon>
    </lineage>
</organism>
<keyword evidence="1" id="KW-0732">Signal</keyword>
<feature type="chain" id="PRO_5007847532" evidence="1">
    <location>
        <begin position="18"/>
        <end position="157"/>
    </location>
</feature>
<keyword evidence="3" id="KW-1185">Reference proteome</keyword>
<name>A0A163XKS8_9FLAO</name>
<dbReference type="OrthoDB" id="1449594at2"/>
<dbReference type="RefSeq" id="WP_038987334.1">
    <property type="nucleotide sequence ID" value="NZ_JWJO01000045.1"/>
</dbReference>
<evidence type="ECO:0000313" key="3">
    <source>
        <dbReference type="Proteomes" id="UP000076630"/>
    </source>
</evidence>
<evidence type="ECO:0000313" key="2">
    <source>
        <dbReference type="EMBL" id="KZE78041.1"/>
    </source>
</evidence>
<dbReference type="AlphaFoldDB" id="A0A163XKS8"/>
<accession>A0A163XKS8</accession>
<dbReference type="EMBL" id="LQNU01000066">
    <property type="protein sequence ID" value="KZE78041.1"/>
    <property type="molecule type" value="Genomic_DNA"/>
</dbReference>